<dbReference type="AlphaFoldDB" id="A0A919SC31"/>
<evidence type="ECO:0000313" key="2">
    <source>
        <dbReference type="Proteomes" id="UP000680865"/>
    </source>
</evidence>
<sequence length="149" mass="15995">MISNDWQESDEALLQVLTQALHTPDPTPASVREAARAVYTWRTIDAELAELVHDSRVDELAMAGLRAEEADLRTLSFESSTLTIELGVSTTALLGQLVPPGPTEVTVHREGSAAYTIPVDPDGTFRIAPPPTGLITLTCADVVTAAFRL</sequence>
<keyword evidence="2" id="KW-1185">Reference proteome</keyword>
<accession>A0A919SC31</accession>
<gene>
    <name evidence="1" type="ORF">Aco04nite_17300</name>
</gene>
<dbReference type="Proteomes" id="UP000680865">
    <property type="component" value="Unassembled WGS sequence"/>
</dbReference>
<evidence type="ECO:0000313" key="1">
    <source>
        <dbReference type="EMBL" id="GIM69870.1"/>
    </source>
</evidence>
<dbReference type="EMBL" id="BOQP01000008">
    <property type="protein sequence ID" value="GIM69870.1"/>
    <property type="molecule type" value="Genomic_DNA"/>
</dbReference>
<proteinExistence type="predicted"/>
<dbReference type="RefSeq" id="WP_212996663.1">
    <property type="nucleotide sequence ID" value="NZ_BAAATW010000003.1"/>
</dbReference>
<reference evidence="1" key="1">
    <citation type="submission" date="2021-03" db="EMBL/GenBank/DDBJ databases">
        <title>Whole genome shotgun sequence of Actinoplanes consettensis NBRC 14913.</title>
        <authorList>
            <person name="Komaki H."/>
            <person name="Tamura T."/>
        </authorList>
    </citation>
    <scope>NUCLEOTIDE SEQUENCE</scope>
    <source>
        <strain evidence="1">NBRC 14913</strain>
    </source>
</reference>
<name>A0A919SC31_9ACTN</name>
<comment type="caution">
    <text evidence="1">The sequence shown here is derived from an EMBL/GenBank/DDBJ whole genome shotgun (WGS) entry which is preliminary data.</text>
</comment>
<protein>
    <submittedName>
        <fullName evidence="1">Uncharacterized protein</fullName>
    </submittedName>
</protein>
<organism evidence="1 2">
    <name type="scientific">Winogradskya consettensis</name>
    <dbReference type="NCBI Taxonomy" id="113560"/>
    <lineage>
        <taxon>Bacteria</taxon>
        <taxon>Bacillati</taxon>
        <taxon>Actinomycetota</taxon>
        <taxon>Actinomycetes</taxon>
        <taxon>Micromonosporales</taxon>
        <taxon>Micromonosporaceae</taxon>
        <taxon>Winogradskya</taxon>
    </lineage>
</organism>